<keyword evidence="3" id="KW-1185">Reference proteome</keyword>
<comment type="caution">
    <text evidence="2">The sequence shown here is derived from an EMBL/GenBank/DDBJ whole genome shotgun (WGS) entry which is preliminary data.</text>
</comment>
<dbReference type="AlphaFoldDB" id="A0AAE3VED3"/>
<feature type="compositionally biased region" description="Gly residues" evidence="1">
    <location>
        <begin position="52"/>
        <end position="61"/>
    </location>
</feature>
<feature type="region of interest" description="Disordered" evidence="1">
    <location>
        <begin position="28"/>
        <end position="93"/>
    </location>
</feature>
<evidence type="ECO:0000313" key="2">
    <source>
        <dbReference type="EMBL" id="MDQ0288948.1"/>
    </source>
</evidence>
<sequence length="174" mass="18609">MANRLPVICTALLRAAITDGRERGGLRLAGMAGAGNEPSRRSGRDAHSTPGEGPGTVGGGWLVREMSRRVGVGETPTPRPREGPGTVGGRPANEGRGIMSIESILSILSIETLGRPFCWAVGKKLIAVVDICGALGVLYRERSCRRVECGVRRQMRWSRREDAWRTACAGCGKL</sequence>
<feature type="compositionally biased region" description="Basic and acidic residues" evidence="1">
    <location>
        <begin position="38"/>
        <end position="47"/>
    </location>
</feature>
<evidence type="ECO:0000313" key="3">
    <source>
        <dbReference type="Proteomes" id="UP001238163"/>
    </source>
</evidence>
<dbReference type="EMBL" id="JAUSVL010000001">
    <property type="protein sequence ID" value="MDQ0288948.1"/>
    <property type="molecule type" value="Genomic_DNA"/>
</dbReference>
<dbReference type="Proteomes" id="UP001238163">
    <property type="component" value="Unassembled WGS sequence"/>
</dbReference>
<proteinExistence type="predicted"/>
<reference evidence="2" key="1">
    <citation type="submission" date="2023-07" db="EMBL/GenBank/DDBJ databases">
        <title>Genomic Encyclopedia of Type Strains, Phase IV (KMG-IV): sequencing the most valuable type-strain genomes for metagenomic binning, comparative biology and taxonomic classification.</title>
        <authorList>
            <person name="Goeker M."/>
        </authorList>
    </citation>
    <scope>NUCLEOTIDE SEQUENCE</scope>
    <source>
        <strain evidence="2">DSM 24202</strain>
    </source>
</reference>
<name>A0AAE3VED3_9BACT</name>
<organism evidence="2 3">
    <name type="scientific">Oligosphaera ethanolica</name>
    <dbReference type="NCBI Taxonomy" id="760260"/>
    <lineage>
        <taxon>Bacteria</taxon>
        <taxon>Pseudomonadati</taxon>
        <taxon>Lentisphaerota</taxon>
        <taxon>Oligosphaeria</taxon>
        <taxon>Oligosphaerales</taxon>
        <taxon>Oligosphaeraceae</taxon>
        <taxon>Oligosphaera</taxon>
    </lineage>
</organism>
<protein>
    <submittedName>
        <fullName evidence="2">Uncharacterized protein</fullName>
    </submittedName>
</protein>
<accession>A0AAE3VED3</accession>
<gene>
    <name evidence="2" type="ORF">J3R75_001055</name>
</gene>
<evidence type="ECO:0000256" key="1">
    <source>
        <dbReference type="SAM" id="MobiDB-lite"/>
    </source>
</evidence>